<protein>
    <submittedName>
        <fullName evidence="2">Uncharacterized protein</fullName>
    </submittedName>
</protein>
<proteinExistence type="predicted"/>
<sequence>MQHYPRQTTLRRHRGLVGEGGGDEKEGLAFRGQRPSSGRGVTLSTINTLLVGAKRGPPYVPPSGHSQRPYQKLLLFDLQKTREAAS</sequence>
<dbReference type="AlphaFoldDB" id="A0A8X6QWL7"/>
<gene>
    <name evidence="2" type="ORF">NPIL_82271</name>
</gene>
<name>A0A8X6QWL7_NEPPI</name>
<keyword evidence="3" id="KW-1185">Reference proteome</keyword>
<dbReference type="Proteomes" id="UP000887013">
    <property type="component" value="Unassembled WGS sequence"/>
</dbReference>
<organism evidence="2 3">
    <name type="scientific">Nephila pilipes</name>
    <name type="common">Giant wood spider</name>
    <name type="synonym">Nephila maculata</name>
    <dbReference type="NCBI Taxonomy" id="299642"/>
    <lineage>
        <taxon>Eukaryota</taxon>
        <taxon>Metazoa</taxon>
        <taxon>Ecdysozoa</taxon>
        <taxon>Arthropoda</taxon>
        <taxon>Chelicerata</taxon>
        <taxon>Arachnida</taxon>
        <taxon>Araneae</taxon>
        <taxon>Araneomorphae</taxon>
        <taxon>Entelegynae</taxon>
        <taxon>Araneoidea</taxon>
        <taxon>Nephilidae</taxon>
        <taxon>Nephila</taxon>
    </lineage>
</organism>
<evidence type="ECO:0000313" key="3">
    <source>
        <dbReference type="Proteomes" id="UP000887013"/>
    </source>
</evidence>
<comment type="caution">
    <text evidence="2">The sequence shown here is derived from an EMBL/GenBank/DDBJ whole genome shotgun (WGS) entry which is preliminary data.</text>
</comment>
<dbReference type="EMBL" id="BMAW01086450">
    <property type="protein sequence ID" value="GFU47359.1"/>
    <property type="molecule type" value="Genomic_DNA"/>
</dbReference>
<evidence type="ECO:0000313" key="2">
    <source>
        <dbReference type="EMBL" id="GFU47359.1"/>
    </source>
</evidence>
<feature type="region of interest" description="Disordered" evidence="1">
    <location>
        <begin position="1"/>
        <end position="41"/>
    </location>
</feature>
<evidence type="ECO:0000256" key="1">
    <source>
        <dbReference type="SAM" id="MobiDB-lite"/>
    </source>
</evidence>
<accession>A0A8X6QWL7</accession>
<reference evidence="2" key="1">
    <citation type="submission" date="2020-08" db="EMBL/GenBank/DDBJ databases">
        <title>Multicomponent nature underlies the extraordinary mechanical properties of spider dragline silk.</title>
        <authorList>
            <person name="Kono N."/>
            <person name="Nakamura H."/>
            <person name="Mori M."/>
            <person name="Yoshida Y."/>
            <person name="Ohtoshi R."/>
            <person name="Malay A.D."/>
            <person name="Moran D.A.P."/>
            <person name="Tomita M."/>
            <person name="Numata K."/>
            <person name="Arakawa K."/>
        </authorList>
    </citation>
    <scope>NUCLEOTIDE SEQUENCE</scope>
</reference>